<reference evidence="2 3" key="1">
    <citation type="journal article" date="2012" name="J. Bacteriol.">
        <title>Draft Genome Sequence of the Extremely Halophilic Archaeon Halogranum salarium B-1T.</title>
        <authorList>
            <person name="Kim K.K."/>
            <person name="Lee K.C."/>
            <person name="Lee J.S."/>
        </authorList>
    </citation>
    <scope>NUCLEOTIDE SEQUENCE [LARGE SCALE GENOMIC DNA]</scope>
    <source>
        <strain evidence="2 3">B-1</strain>
    </source>
</reference>
<protein>
    <submittedName>
        <fullName evidence="2">Uncharacterized protein</fullName>
    </submittedName>
</protein>
<accession>J2ZH24</accession>
<evidence type="ECO:0000313" key="2">
    <source>
        <dbReference type="EMBL" id="EJN60000.1"/>
    </source>
</evidence>
<gene>
    <name evidence="2" type="ORF">HSB1_21580</name>
</gene>
<feature type="region of interest" description="Disordered" evidence="1">
    <location>
        <begin position="20"/>
        <end position="39"/>
    </location>
</feature>
<dbReference type="Proteomes" id="UP000007813">
    <property type="component" value="Unassembled WGS sequence"/>
</dbReference>
<dbReference type="EMBL" id="ALJD01000004">
    <property type="protein sequence ID" value="EJN60000.1"/>
    <property type="molecule type" value="Genomic_DNA"/>
</dbReference>
<evidence type="ECO:0000313" key="3">
    <source>
        <dbReference type="Proteomes" id="UP000007813"/>
    </source>
</evidence>
<organism evidence="2 3">
    <name type="scientific">Halogranum salarium B-1</name>
    <dbReference type="NCBI Taxonomy" id="1210908"/>
    <lineage>
        <taxon>Archaea</taxon>
        <taxon>Methanobacteriati</taxon>
        <taxon>Methanobacteriota</taxon>
        <taxon>Stenosarchaea group</taxon>
        <taxon>Halobacteria</taxon>
        <taxon>Halobacteriales</taxon>
        <taxon>Haloferacaceae</taxon>
    </lineage>
</organism>
<dbReference type="AlphaFoldDB" id="J2ZH24"/>
<comment type="caution">
    <text evidence="2">The sequence shown here is derived from an EMBL/GenBank/DDBJ whole genome shotgun (WGS) entry which is preliminary data.</text>
</comment>
<evidence type="ECO:0000256" key="1">
    <source>
        <dbReference type="SAM" id="MobiDB-lite"/>
    </source>
</evidence>
<name>J2ZH24_9EURY</name>
<sequence>MFEHADAANVARTTGRAVGLRDSSGSLRGLGSLSRRIRG</sequence>
<proteinExistence type="predicted"/>